<gene>
    <name evidence="1" type="ORF">NYG90_03725</name>
</gene>
<proteinExistence type="predicted"/>
<dbReference type="EMBL" id="JANURN010000003">
    <property type="protein sequence ID" value="MDL0081795.1"/>
    <property type="molecule type" value="Genomic_DNA"/>
</dbReference>
<keyword evidence="2" id="KW-1185">Reference proteome</keyword>
<evidence type="ECO:0000313" key="1">
    <source>
        <dbReference type="EMBL" id="MDL0081795.1"/>
    </source>
</evidence>
<protein>
    <submittedName>
        <fullName evidence="1">Uncharacterized protein</fullName>
    </submittedName>
</protein>
<reference evidence="1 2" key="1">
    <citation type="journal article" date="2023" name="Microorganisms">
        <title>Isolation and Genomic Characteristics of Cat-Borne Campylobacter felis sp. nov. and Sheep-Borne Campylobacter ovis sp. nov.</title>
        <authorList>
            <person name="Wang H."/>
            <person name="Li Y."/>
            <person name="Gu Y."/>
            <person name="Zhou G."/>
            <person name="Chen X."/>
            <person name="Zhang X."/>
            <person name="Shao Z."/>
            <person name="Zhang J."/>
            <person name="Zhang M."/>
        </authorList>
    </citation>
    <scope>NUCLEOTIDE SEQUENCE [LARGE SCALE GENOMIC DNA]</scope>
    <source>
        <strain evidence="1 2">XJK30-2</strain>
    </source>
</reference>
<sequence length="215" mass="24464">MIKLCKQIVSSAFSSSYNAKMFMLFLGYVVMLAILLPSALEMIDTRSLPASSPLESTLDPALESTFLQYFYLVFLPFIGAITLYAENFIGILVLFFALILSDRLKIFQHYVLLLLLYLLCAYPSLVSSDLVPGFHASVLEALALLSNENYAMLFALYGGKIVWVFLALAVFEWGFYYFKRLEIPRVVWENLGFVFVLYVVVFGIYSYDSKSLVLY</sequence>
<comment type="caution">
    <text evidence="1">The sequence shown here is derived from an EMBL/GenBank/DDBJ whole genome shotgun (WGS) entry which is preliminary data.</text>
</comment>
<evidence type="ECO:0000313" key="2">
    <source>
        <dbReference type="Proteomes" id="UP001173802"/>
    </source>
</evidence>
<accession>A0ACC6FRE8</accession>
<name>A0ACC6FRE8_9HELI</name>
<organism evidence="1 2">
    <name type="scientific">Helicobacter zhangjianzhongii</name>
    <dbReference type="NCBI Taxonomy" id="2974574"/>
    <lineage>
        <taxon>Bacteria</taxon>
        <taxon>Pseudomonadati</taxon>
        <taxon>Campylobacterota</taxon>
        <taxon>Epsilonproteobacteria</taxon>
        <taxon>Campylobacterales</taxon>
        <taxon>Helicobacteraceae</taxon>
        <taxon>Helicobacter</taxon>
    </lineage>
</organism>
<dbReference type="Proteomes" id="UP001173802">
    <property type="component" value="Unassembled WGS sequence"/>
</dbReference>